<accession>A0A371EXU3</accession>
<organism evidence="1 2">
    <name type="scientific">Mucuna pruriens</name>
    <name type="common">Velvet bean</name>
    <name type="synonym">Dolichos pruriens</name>
    <dbReference type="NCBI Taxonomy" id="157652"/>
    <lineage>
        <taxon>Eukaryota</taxon>
        <taxon>Viridiplantae</taxon>
        <taxon>Streptophyta</taxon>
        <taxon>Embryophyta</taxon>
        <taxon>Tracheophyta</taxon>
        <taxon>Spermatophyta</taxon>
        <taxon>Magnoliopsida</taxon>
        <taxon>eudicotyledons</taxon>
        <taxon>Gunneridae</taxon>
        <taxon>Pentapetalae</taxon>
        <taxon>rosids</taxon>
        <taxon>fabids</taxon>
        <taxon>Fabales</taxon>
        <taxon>Fabaceae</taxon>
        <taxon>Papilionoideae</taxon>
        <taxon>50 kb inversion clade</taxon>
        <taxon>NPAAA clade</taxon>
        <taxon>indigoferoid/millettioid clade</taxon>
        <taxon>Phaseoleae</taxon>
        <taxon>Mucuna</taxon>
    </lineage>
</organism>
<keyword evidence="2" id="KW-1185">Reference proteome</keyword>
<comment type="caution">
    <text evidence="1">The sequence shown here is derived from an EMBL/GenBank/DDBJ whole genome shotgun (WGS) entry which is preliminary data.</text>
</comment>
<evidence type="ECO:0000313" key="2">
    <source>
        <dbReference type="Proteomes" id="UP000257109"/>
    </source>
</evidence>
<name>A0A371EXU3_MUCPR</name>
<sequence>MVNLDKFKFASSNILDGITKNLCNILGIKTTQTLCNYLGRVIRVDFNHAIEKVQTCLEHVVVVNWIREKLEFGGLERCYQVKALKWIWYSRHVVWVQVVQYKYMQSSFILMTPPSGASHVWSCLKVVREFRFGFGLA</sequence>
<dbReference type="EMBL" id="QJKJ01011556">
    <property type="protein sequence ID" value="RDX70841.1"/>
    <property type="molecule type" value="Genomic_DNA"/>
</dbReference>
<feature type="non-terminal residue" evidence="1">
    <location>
        <position position="1"/>
    </location>
</feature>
<protein>
    <submittedName>
        <fullName evidence="1">Uncharacterized protein</fullName>
    </submittedName>
</protein>
<proteinExistence type="predicted"/>
<evidence type="ECO:0000313" key="1">
    <source>
        <dbReference type="EMBL" id="RDX70841.1"/>
    </source>
</evidence>
<dbReference type="Proteomes" id="UP000257109">
    <property type="component" value="Unassembled WGS sequence"/>
</dbReference>
<dbReference type="AlphaFoldDB" id="A0A371EXU3"/>
<reference evidence="1" key="1">
    <citation type="submission" date="2018-05" db="EMBL/GenBank/DDBJ databases">
        <title>Draft genome of Mucuna pruriens seed.</title>
        <authorList>
            <person name="Nnadi N.E."/>
            <person name="Vos R."/>
            <person name="Hasami M.H."/>
            <person name="Devisetty U.K."/>
            <person name="Aguiy J.C."/>
        </authorList>
    </citation>
    <scope>NUCLEOTIDE SEQUENCE [LARGE SCALE GENOMIC DNA]</scope>
    <source>
        <strain evidence="1">JCA_2017</strain>
    </source>
</reference>
<gene>
    <name evidence="1" type="ORF">CR513_49868</name>
</gene>